<reference evidence="1" key="1">
    <citation type="journal article" date="2010" name="Insect Mol. Biol.">
        <title>The draft genome sequence of Arsenophonus nasoniae, son-killer bacterium of Nasonia vitripennis, reveals genes associated with virulence and symbiosis.</title>
        <authorList>
            <person name="Wilkes T."/>
            <person name="Darby A.C."/>
            <person name="Choi J."/>
            <person name="Colborne J.K."/>
            <person name="Werren J.H."/>
            <person name="Hurst G.D.D."/>
        </authorList>
    </citation>
    <scope>NUCLEOTIDE SEQUENCE</scope>
</reference>
<name>D2U2Y9_9GAMM</name>
<dbReference type="EMBL" id="CP123523">
    <property type="protein sequence ID" value="WGM06415.1"/>
    <property type="molecule type" value="Genomic_DNA"/>
</dbReference>
<dbReference type="EMBL" id="FN545254">
    <property type="protein sequence ID" value="CBA75543.1"/>
    <property type="molecule type" value="Genomic_DNA"/>
</dbReference>
<organism evidence="1">
    <name type="scientific">Arsenophonus nasoniae</name>
    <name type="common">son-killer infecting Nasonia vitripennis</name>
    <dbReference type="NCBI Taxonomy" id="638"/>
    <lineage>
        <taxon>Bacteria</taxon>
        <taxon>Pseudomonadati</taxon>
        <taxon>Pseudomonadota</taxon>
        <taxon>Gammaproteobacteria</taxon>
        <taxon>Enterobacterales</taxon>
        <taxon>Morganellaceae</taxon>
        <taxon>Arsenophonus</taxon>
    </lineage>
</organism>
<sequence>MVARFWRRLYRDVAATLPIIIVLFSPSEKWLLLSSKASSATFKSVIASEGLPAYTLSV</sequence>
<proteinExistence type="predicted"/>
<reference evidence="2" key="2">
    <citation type="submission" date="2023-04" db="EMBL/GenBank/DDBJ databases">
        <title>Genome dynamics across the evolutionary transition to endosymbiosis.</title>
        <authorList>
            <person name="Siozios S."/>
            <person name="Nadal-Jimenez P."/>
            <person name="Azagi T."/>
            <person name="Sprong H."/>
            <person name="Frost C.L."/>
            <person name="Parratt S.R."/>
            <person name="Taylor G."/>
            <person name="Brettell L."/>
            <person name="Lew K.C."/>
            <person name="Croft L."/>
            <person name="King K.C."/>
            <person name="Brockhurst M.A."/>
            <person name="Hypsa V."/>
            <person name="Novakova E."/>
            <person name="Darby A.C."/>
            <person name="Hurst G.D.D."/>
        </authorList>
    </citation>
    <scope>NUCLEOTIDE SEQUENCE</scope>
    <source>
        <strain evidence="2">ANv_CAN</strain>
    </source>
</reference>
<gene>
    <name evidence="1" type="ORF">ARN_29780</name>
    <name evidence="2" type="ORF">QE258_03455</name>
</gene>
<protein>
    <submittedName>
        <fullName evidence="1">Uncharacterized protein</fullName>
    </submittedName>
</protein>
<evidence type="ECO:0000313" key="2">
    <source>
        <dbReference type="EMBL" id="WGM06415.1"/>
    </source>
</evidence>
<dbReference type="AlphaFoldDB" id="D2U2Y9"/>
<dbReference type="Proteomes" id="UP001177592">
    <property type="component" value="Chromosome"/>
</dbReference>
<evidence type="ECO:0000313" key="3">
    <source>
        <dbReference type="Proteomes" id="UP001177592"/>
    </source>
</evidence>
<accession>D2U2Y9</accession>
<keyword evidence="3" id="KW-1185">Reference proteome</keyword>
<dbReference type="RefSeq" id="WP_280622464.1">
    <property type="nucleotide sequence ID" value="NZ_CP123523.1"/>
</dbReference>
<evidence type="ECO:0000313" key="1">
    <source>
        <dbReference type="EMBL" id="CBA75543.1"/>
    </source>
</evidence>